<keyword evidence="4" id="KW-1185">Reference proteome</keyword>
<dbReference type="PANTHER" id="PTHR19328:SF54">
    <property type="entry name" value="HHIP-LIKE PROTEIN 2"/>
    <property type="match status" value="1"/>
</dbReference>
<evidence type="ECO:0000256" key="1">
    <source>
        <dbReference type="SAM" id="MobiDB-lite"/>
    </source>
</evidence>
<feature type="compositionally biased region" description="Polar residues" evidence="1">
    <location>
        <begin position="228"/>
        <end position="244"/>
    </location>
</feature>
<protein>
    <recommendedName>
        <fullName evidence="2">Glucose/Sorbosone dehydrogenase domain-containing protein</fullName>
    </recommendedName>
</protein>
<dbReference type="SUPFAM" id="SSF50952">
    <property type="entry name" value="Soluble quinoprotein glucose dehydrogenase"/>
    <property type="match status" value="1"/>
</dbReference>
<dbReference type="InterPro" id="IPR011041">
    <property type="entry name" value="Quinoprot_gluc/sorb_DH_b-prop"/>
</dbReference>
<feature type="region of interest" description="Disordered" evidence="1">
    <location>
        <begin position="227"/>
        <end position="350"/>
    </location>
</feature>
<evidence type="ECO:0000313" key="3">
    <source>
        <dbReference type="EMBL" id="KAJ8776274.1"/>
    </source>
</evidence>
<dbReference type="EMBL" id="JAIQCJ010002438">
    <property type="protein sequence ID" value="KAJ8776274.1"/>
    <property type="molecule type" value="Genomic_DNA"/>
</dbReference>
<accession>A0AB34G9V0</accession>
<feature type="compositionally biased region" description="Basic residues" evidence="1">
    <location>
        <begin position="277"/>
        <end position="288"/>
    </location>
</feature>
<dbReference type="AlphaFoldDB" id="A0AB34G9V0"/>
<proteinExistence type="predicted"/>
<comment type="caution">
    <text evidence="3">The sequence shown here is derived from an EMBL/GenBank/DDBJ whole genome shotgun (WGS) entry which is preliminary data.</text>
</comment>
<dbReference type="Pfam" id="PF07995">
    <property type="entry name" value="GSDH"/>
    <property type="match status" value="1"/>
</dbReference>
<dbReference type="Gene3D" id="2.120.10.30">
    <property type="entry name" value="TolB, C-terminal domain"/>
    <property type="match status" value="1"/>
</dbReference>
<feature type="compositionally biased region" description="Basic and acidic residues" evidence="1">
    <location>
        <begin position="332"/>
        <end position="350"/>
    </location>
</feature>
<sequence>MWRCAVDRGDPITRQGRGRMFCGDVGQNRFEEVDIIVKGGNYGWRAKEGFECYDKKLCHNASLDDILPIYAYGHAVGKSVTGGYVYRGCESPNLNGLYIFGDFMSGRLMALQEDRKTKKWKKKDICLGSTESCAFPGLISTYSKFIISFAEDEAGELYFLATSYPSAYTPHGSIYKFVDPSRRAPPGKCKYKPVPVKTKSKRVQFRPLAKTVLDLLKEQSEEAARKLSNATLASSPDRASSQKGSSKKPASATSSRKTFPRSGAKQRATAWSPGPQGKRKKSPRRPRGRGSQLAQWRRAGRSVPLPLRSRRLVRGRGPREPPCHAEAATAEGDLRRMGSRGWRWEPAERA</sequence>
<reference evidence="3 4" key="1">
    <citation type="submission" date="2022-11" db="EMBL/GenBank/DDBJ databases">
        <title>Whole genome sequence of Eschrichtius robustus ER-17-0199.</title>
        <authorList>
            <person name="Bruniche-Olsen A."/>
            <person name="Black A.N."/>
            <person name="Fields C.J."/>
            <person name="Walden K."/>
            <person name="Dewoody J.A."/>
        </authorList>
    </citation>
    <scope>NUCLEOTIDE SEQUENCE [LARGE SCALE GENOMIC DNA]</scope>
    <source>
        <strain evidence="3">ER-17-0199</strain>
        <tissue evidence="3">Blubber</tissue>
    </source>
</reference>
<dbReference type="InterPro" id="IPR011042">
    <property type="entry name" value="6-blade_b-propeller_TolB-like"/>
</dbReference>
<evidence type="ECO:0000259" key="2">
    <source>
        <dbReference type="Pfam" id="PF07995"/>
    </source>
</evidence>
<dbReference type="PANTHER" id="PTHR19328">
    <property type="entry name" value="HEDGEHOG-INTERACTING PROTEIN"/>
    <property type="match status" value="1"/>
</dbReference>
<organism evidence="3 4">
    <name type="scientific">Eschrichtius robustus</name>
    <name type="common">California gray whale</name>
    <name type="synonym">Eschrichtius gibbosus</name>
    <dbReference type="NCBI Taxonomy" id="9764"/>
    <lineage>
        <taxon>Eukaryota</taxon>
        <taxon>Metazoa</taxon>
        <taxon>Chordata</taxon>
        <taxon>Craniata</taxon>
        <taxon>Vertebrata</taxon>
        <taxon>Euteleostomi</taxon>
        <taxon>Mammalia</taxon>
        <taxon>Eutheria</taxon>
        <taxon>Laurasiatheria</taxon>
        <taxon>Artiodactyla</taxon>
        <taxon>Whippomorpha</taxon>
        <taxon>Cetacea</taxon>
        <taxon>Mysticeti</taxon>
        <taxon>Eschrichtiidae</taxon>
        <taxon>Eschrichtius</taxon>
    </lineage>
</organism>
<dbReference type="Proteomes" id="UP001159641">
    <property type="component" value="Unassembled WGS sequence"/>
</dbReference>
<gene>
    <name evidence="3" type="ORF">J1605_015572</name>
</gene>
<evidence type="ECO:0000313" key="4">
    <source>
        <dbReference type="Proteomes" id="UP001159641"/>
    </source>
</evidence>
<feature type="domain" description="Glucose/Sorbosone dehydrogenase" evidence="2">
    <location>
        <begin position="17"/>
        <end position="123"/>
    </location>
</feature>
<dbReference type="InterPro" id="IPR012938">
    <property type="entry name" value="Glc/Sorbosone_DH"/>
</dbReference>
<name>A0AB34G9V0_ESCRO</name>